<protein>
    <submittedName>
        <fullName evidence="1">Uncharacterized protein</fullName>
    </submittedName>
</protein>
<evidence type="ECO:0000313" key="2">
    <source>
        <dbReference type="Proteomes" id="UP001174314"/>
    </source>
</evidence>
<gene>
    <name evidence="1" type="ORF">Q0N40_07365</name>
</gene>
<dbReference type="Proteomes" id="UP001174314">
    <property type="component" value="Chromosome"/>
</dbReference>
<name>A0AAU0PZ66_9CORY</name>
<dbReference type="KEGG" id="cpsk:Q0N40_07365"/>
<dbReference type="AlphaFoldDB" id="A0AAU0PZ66"/>
<dbReference type="RefSeq" id="WP_236883059.1">
    <property type="nucleotide sequence ID" value="NZ_CP137757.1"/>
</dbReference>
<reference evidence="1 2" key="1">
    <citation type="submission" date="2023-10" db="EMBL/GenBank/DDBJ databases">
        <title>complete genome sequence of Corynebacterium pseudokroppenstedtii P15-C1.</title>
        <authorList>
            <person name="Bruggemann H."/>
            <person name="Poehlein A."/>
        </authorList>
    </citation>
    <scope>NUCLEOTIDE SEQUENCE [LARGE SCALE GENOMIC DNA]</scope>
    <source>
        <strain evidence="1 2">P15_C1</strain>
    </source>
</reference>
<sequence>MDGLPERSRFKGRLQGEYAGWETTDYLLLDLRNSVEGLRTALAGKKGKYRSWDYYPGAKAQKRKEHKAYFNRIRAMLDSGGTMEVE</sequence>
<evidence type="ECO:0000313" key="1">
    <source>
        <dbReference type="EMBL" id="WPF24360.1"/>
    </source>
</evidence>
<dbReference type="EMBL" id="CP137757">
    <property type="protein sequence ID" value="WPF24360.1"/>
    <property type="molecule type" value="Genomic_DNA"/>
</dbReference>
<accession>A0AAU0PZ66</accession>
<organism evidence="1 2">
    <name type="scientific">Corynebacterium pseudokroppenstedtii</name>
    <dbReference type="NCBI Taxonomy" id="2804917"/>
    <lineage>
        <taxon>Bacteria</taxon>
        <taxon>Bacillati</taxon>
        <taxon>Actinomycetota</taxon>
        <taxon>Actinomycetes</taxon>
        <taxon>Mycobacteriales</taxon>
        <taxon>Corynebacteriaceae</taxon>
        <taxon>Corynebacterium</taxon>
    </lineage>
</organism>
<proteinExistence type="predicted"/>
<keyword evidence="2" id="KW-1185">Reference proteome</keyword>